<evidence type="ECO:0000313" key="1">
    <source>
        <dbReference type="EMBL" id="THV18297.1"/>
    </source>
</evidence>
<organism evidence="1 2">
    <name type="scientific">Nocardioides caeni</name>
    <dbReference type="NCBI Taxonomy" id="574700"/>
    <lineage>
        <taxon>Bacteria</taxon>
        <taxon>Bacillati</taxon>
        <taxon>Actinomycetota</taxon>
        <taxon>Actinomycetes</taxon>
        <taxon>Propionibacteriales</taxon>
        <taxon>Nocardioidaceae</taxon>
        <taxon>Nocardioides</taxon>
    </lineage>
</organism>
<dbReference type="AlphaFoldDB" id="A0A4S8NMU6"/>
<dbReference type="OrthoDB" id="6694456at2"/>
<name>A0A4S8NMU6_9ACTN</name>
<proteinExistence type="predicted"/>
<evidence type="ECO:0000313" key="2">
    <source>
        <dbReference type="Proteomes" id="UP000307087"/>
    </source>
</evidence>
<sequence>MSTSPRSRLATLRGQDLRALHAGGSVPSLDELSGSIDGAVLNGGLGRPLVRDLRPWRGKLFEPDDHGTVTGFNRLGVGPLEVKRFRFTARVAKSLFSDRDVVFLDHDNANNPGYIRRFHDELVAIDEGLYLATSHYRDGERLRYLCHFALAKAAAK</sequence>
<reference evidence="1 2" key="1">
    <citation type="journal article" date="2009" name="Int. J. Syst. Evol. Microbiol.">
        <title>Nocardioides caeni sp. nov., isolated from wastewater.</title>
        <authorList>
            <person name="Yoon J.H."/>
            <person name="Kang S.J."/>
            <person name="Park S."/>
            <person name="Kim W."/>
            <person name="Oh T.K."/>
        </authorList>
    </citation>
    <scope>NUCLEOTIDE SEQUENCE [LARGE SCALE GENOMIC DNA]</scope>
    <source>
        <strain evidence="1 2">DSM 23134</strain>
    </source>
</reference>
<accession>A0A4S8NMU6</accession>
<protein>
    <submittedName>
        <fullName evidence="1">Uncharacterized protein</fullName>
    </submittedName>
</protein>
<dbReference type="Proteomes" id="UP000307087">
    <property type="component" value="Unassembled WGS sequence"/>
</dbReference>
<dbReference type="EMBL" id="STGW01000001">
    <property type="protein sequence ID" value="THV18297.1"/>
    <property type="molecule type" value="Genomic_DNA"/>
</dbReference>
<keyword evidence="2" id="KW-1185">Reference proteome</keyword>
<gene>
    <name evidence="1" type="ORF">E9934_01280</name>
</gene>
<dbReference type="RefSeq" id="WP_136561012.1">
    <property type="nucleotide sequence ID" value="NZ_BAABLS010000002.1"/>
</dbReference>
<comment type="caution">
    <text evidence="1">The sequence shown here is derived from an EMBL/GenBank/DDBJ whole genome shotgun (WGS) entry which is preliminary data.</text>
</comment>